<feature type="compositionally biased region" description="Low complexity" evidence="1">
    <location>
        <begin position="305"/>
        <end position="318"/>
    </location>
</feature>
<feature type="region of interest" description="Disordered" evidence="1">
    <location>
        <begin position="240"/>
        <end position="290"/>
    </location>
</feature>
<protein>
    <submittedName>
        <fullName evidence="2">Uncharacterized protein</fullName>
    </submittedName>
</protein>
<gene>
    <name evidence="2" type="ORF">NTEN_LOCUS11283</name>
</gene>
<proteinExistence type="predicted"/>
<reference evidence="2 3" key="1">
    <citation type="submission" date="2020-02" db="EMBL/GenBank/DDBJ databases">
        <authorList>
            <person name="Ferguson B K."/>
        </authorList>
    </citation>
    <scope>NUCLEOTIDE SEQUENCE [LARGE SCALE GENOMIC DNA]</scope>
</reference>
<sequence length="650" mass="73857">MQARRNQIKSPTTHNGTFRNQTSQNRNFLTRPFFTAPTIFMPWNSDLDQPREGSGAKTNHFFHPEIFKCHRTSLVHPQDDRATILYSQANTSQYPVHLWPRRTIHSHHLREITPEESIILENASLSNNLLGTPASVSAGNSFSLRERQIFKGRFQDGRLEIRRGPEKKKFITDSGTVRTGGTELRTGVYGPATATRFVRSLADYENDSHEHRMKDFRHYSSTYFHRTDGILTCGVTRAADTKSKANPPHNTTQRHNTEPFKNCCSLNRHEKSDGRESERAKRDDSRNRSAYGLLSRAGRLVCRLPGSAPPGSGSGSAARAVEDSAQSEEIITPRIITAMLGLATCATKIHEQTSHIKGPIRLTESDMVTAYAYHSIDPERLMRKRSGCRSSSWQRHLSVSWANSLEIQTVALIDDDGEVPNCRIPEIVIYAGMRNVVSPQIQWRVLTSRYSDHKLADSEFGMAVELKHALMHFWNSRRKSLVSLPKNHFLDKTERQEKKLSCLRSRSMVCAKIRKERLRFRVIMDFITIVEKLCPPAMPRSSNSTKHRLSSAEETTVSHTPPVLIVDNRSSGCHQLNDHDKFQQALRYFQGRFINAFEAIFKLDLGKKGADHFREPNTRCDPETPQADILTNGLIQWASFGGEKLFALQK</sequence>
<feature type="region of interest" description="Disordered" evidence="1">
    <location>
        <begin position="1"/>
        <end position="27"/>
    </location>
</feature>
<name>A0A6H5GPN2_9HEMI</name>
<evidence type="ECO:0000313" key="2">
    <source>
        <dbReference type="EMBL" id="CAB0005806.1"/>
    </source>
</evidence>
<dbReference type="Proteomes" id="UP000479000">
    <property type="component" value="Unassembled WGS sequence"/>
</dbReference>
<accession>A0A6H5GPN2</accession>
<keyword evidence="3" id="KW-1185">Reference proteome</keyword>
<evidence type="ECO:0000256" key="1">
    <source>
        <dbReference type="SAM" id="MobiDB-lite"/>
    </source>
</evidence>
<evidence type="ECO:0000313" key="3">
    <source>
        <dbReference type="Proteomes" id="UP000479000"/>
    </source>
</evidence>
<dbReference type="AlphaFoldDB" id="A0A6H5GPN2"/>
<feature type="region of interest" description="Disordered" evidence="1">
    <location>
        <begin position="304"/>
        <end position="325"/>
    </location>
</feature>
<organism evidence="2 3">
    <name type="scientific">Nesidiocoris tenuis</name>
    <dbReference type="NCBI Taxonomy" id="355587"/>
    <lineage>
        <taxon>Eukaryota</taxon>
        <taxon>Metazoa</taxon>
        <taxon>Ecdysozoa</taxon>
        <taxon>Arthropoda</taxon>
        <taxon>Hexapoda</taxon>
        <taxon>Insecta</taxon>
        <taxon>Pterygota</taxon>
        <taxon>Neoptera</taxon>
        <taxon>Paraneoptera</taxon>
        <taxon>Hemiptera</taxon>
        <taxon>Heteroptera</taxon>
        <taxon>Panheteroptera</taxon>
        <taxon>Cimicomorpha</taxon>
        <taxon>Miridae</taxon>
        <taxon>Dicyphina</taxon>
        <taxon>Nesidiocoris</taxon>
    </lineage>
</organism>
<feature type="compositionally biased region" description="Basic and acidic residues" evidence="1">
    <location>
        <begin position="267"/>
        <end position="287"/>
    </location>
</feature>
<dbReference type="EMBL" id="CADCXU010016612">
    <property type="protein sequence ID" value="CAB0005806.1"/>
    <property type="molecule type" value="Genomic_DNA"/>
</dbReference>